<dbReference type="AlphaFoldDB" id="A0A1F8H8P9"/>
<proteinExistence type="predicted"/>
<gene>
    <name evidence="1" type="ORF">A3I39_01480</name>
</gene>
<protein>
    <submittedName>
        <fullName evidence="1">Uncharacterized protein</fullName>
    </submittedName>
</protein>
<organism evidence="1 2">
    <name type="scientific">Candidatus Yanofskybacteria bacterium RIFCSPLOWO2_02_FULL_47_9b</name>
    <dbReference type="NCBI Taxonomy" id="1802708"/>
    <lineage>
        <taxon>Bacteria</taxon>
        <taxon>Candidatus Yanofskyibacteriota</taxon>
    </lineage>
</organism>
<evidence type="ECO:0000313" key="1">
    <source>
        <dbReference type="EMBL" id="OGN33914.1"/>
    </source>
</evidence>
<evidence type="ECO:0000313" key="2">
    <source>
        <dbReference type="Proteomes" id="UP000178155"/>
    </source>
</evidence>
<reference evidence="1 2" key="1">
    <citation type="journal article" date="2016" name="Nat. Commun.">
        <title>Thousands of microbial genomes shed light on interconnected biogeochemical processes in an aquifer system.</title>
        <authorList>
            <person name="Anantharaman K."/>
            <person name="Brown C.T."/>
            <person name="Hug L.A."/>
            <person name="Sharon I."/>
            <person name="Castelle C.J."/>
            <person name="Probst A.J."/>
            <person name="Thomas B.C."/>
            <person name="Singh A."/>
            <person name="Wilkins M.J."/>
            <person name="Karaoz U."/>
            <person name="Brodie E.L."/>
            <person name="Williams K.H."/>
            <person name="Hubbard S.S."/>
            <person name="Banfield J.F."/>
        </authorList>
    </citation>
    <scope>NUCLEOTIDE SEQUENCE [LARGE SCALE GENOMIC DNA]</scope>
</reference>
<accession>A0A1F8H8P9</accession>
<dbReference type="Proteomes" id="UP000178155">
    <property type="component" value="Unassembled WGS sequence"/>
</dbReference>
<sequence length="100" mass="11331">MRDDGVTGFESPQTAQDEYALGLWRKYGLGDHPSFKDMEAKATELLDNPLTFFEGLSMVLGRFVGAKEKEIAKLIFVPADKRFVFAILQFGVEKLEREEV</sequence>
<name>A0A1F8H8P9_9BACT</name>
<dbReference type="EMBL" id="MGKW01000021">
    <property type="protein sequence ID" value="OGN33914.1"/>
    <property type="molecule type" value="Genomic_DNA"/>
</dbReference>
<comment type="caution">
    <text evidence="1">The sequence shown here is derived from an EMBL/GenBank/DDBJ whole genome shotgun (WGS) entry which is preliminary data.</text>
</comment>